<feature type="compositionally biased region" description="Basic residues" evidence="2">
    <location>
        <begin position="596"/>
        <end position="608"/>
    </location>
</feature>
<feature type="compositionally biased region" description="Basic and acidic residues" evidence="2">
    <location>
        <begin position="730"/>
        <end position="741"/>
    </location>
</feature>
<feature type="region of interest" description="Disordered" evidence="2">
    <location>
        <begin position="586"/>
        <end position="624"/>
    </location>
</feature>
<organism evidence="3 4">
    <name type="scientific">Phytophthora sojae (strain P6497)</name>
    <name type="common">Soybean stem and root rot agent</name>
    <name type="synonym">Phytophthora megasperma f. sp. glycines</name>
    <dbReference type="NCBI Taxonomy" id="1094619"/>
    <lineage>
        <taxon>Eukaryota</taxon>
        <taxon>Sar</taxon>
        <taxon>Stramenopiles</taxon>
        <taxon>Oomycota</taxon>
        <taxon>Peronosporomycetes</taxon>
        <taxon>Peronosporales</taxon>
        <taxon>Peronosporaceae</taxon>
        <taxon>Phytophthora</taxon>
    </lineage>
</organism>
<feature type="compositionally biased region" description="Low complexity" evidence="2">
    <location>
        <begin position="414"/>
        <end position="434"/>
    </location>
</feature>
<proteinExistence type="predicted"/>
<feature type="compositionally biased region" description="Basic and acidic residues" evidence="2">
    <location>
        <begin position="21"/>
        <end position="38"/>
    </location>
</feature>
<dbReference type="GeneID" id="20656511"/>
<dbReference type="PANTHER" id="PTHR48125:SF12">
    <property type="entry name" value="AT HOOK TRANSCRIPTION FACTOR FAMILY-RELATED"/>
    <property type="match status" value="1"/>
</dbReference>
<dbReference type="InParanoid" id="G4Z4U9"/>
<dbReference type="Proteomes" id="UP000002640">
    <property type="component" value="Unassembled WGS sequence"/>
</dbReference>
<dbReference type="SMR" id="G4Z4U9"/>
<feature type="compositionally biased region" description="Acidic residues" evidence="2">
    <location>
        <begin position="192"/>
        <end position="201"/>
    </location>
</feature>
<feature type="compositionally biased region" description="Polar residues" evidence="2">
    <location>
        <begin position="398"/>
        <end position="413"/>
    </location>
</feature>
<feature type="compositionally biased region" description="Low complexity" evidence="2">
    <location>
        <begin position="40"/>
        <end position="50"/>
    </location>
</feature>
<feature type="compositionally biased region" description="Low complexity" evidence="2">
    <location>
        <begin position="107"/>
        <end position="123"/>
    </location>
</feature>
<feature type="coiled-coil region" evidence="1">
    <location>
        <begin position="538"/>
        <end position="578"/>
    </location>
</feature>
<keyword evidence="4" id="KW-1185">Reference proteome</keyword>
<reference evidence="3 4" key="1">
    <citation type="journal article" date="2006" name="Science">
        <title>Phytophthora genome sequences uncover evolutionary origins and mechanisms of pathogenesis.</title>
        <authorList>
            <person name="Tyler B.M."/>
            <person name="Tripathy S."/>
            <person name="Zhang X."/>
            <person name="Dehal P."/>
            <person name="Jiang R.H."/>
            <person name="Aerts A."/>
            <person name="Arredondo F.D."/>
            <person name="Baxter L."/>
            <person name="Bensasson D."/>
            <person name="Beynon J.L."/>
            <person name="Chapman J."/>
            <person name="Damasceno C.M."/>
            <person name="Dorrance A.E."/>
            <person name="Dou D."/>
            <person name="Dickerman A.W."/>
            <person name="Dubchak I.L."/>
            <person name="Garbelotto M."/>
            <person name="Gijzen M."/>
            <person name="Gordon S.G."/>
            <person name="Govers F."/>
            <person name="Grunwald N.J."/>
            <person name="Huang W."/>
            <person name="Ivors K.L."/>
            <person name="Jones R.W."/>
            <person name="Kamoun S."/>
            <person name="Krampis K."/>
            <person name="Lamour K.H."/>
            <person name="Lee M.K."/>
            <person name="McDonald W.H."/>
            <person name="Medina M."/>
            <person name="Meijer H.J."/>
            <person name="Nordberg E.K."/>
            <person name="Maclean D.J."/>
            <person name="Ospina-Giraldo M.D."/>
            <person name="Morris P.F."/>
            <person name="Phuntumart V."/>
            <person name="Putnam N.H."/>
            <person name="Rash S."/>
            <person name="Rose J.K."/>
            <person name="Sakihama Y."/>
            <person name="Salamov A.A."/>
            <person name="Savidor A."/>
            <person name="Scheuring C.F."/>
            <person name="Smith B.M."/>
            <person name="Sobral B.W."/>
            <person name="Terry A."/>
            <person name="Torto-Alalibo T.A."/>
            <person name="Win J."/>
            <person name="Xu Z."/>
            <person name="Zhang H."/>
            <person name="Grigoriev I.V."/>
            <person name="Rokhsar D.S."/>
            <person name="Boore J.L."/>
        </authorList>
    </citation>
    <scope>NUCLEOTIDE SEQUENCE [LARGE SCALE GENOMIC DNA]</scope>
    <source>
        <strain evidence="3 4">P6497</strain>
    </source>
</reference>
<sequence length="783" mass="86461">MDALDLLTGSFRAEPVVEPVARVEAEAAAAQEEKREDNPSSSSSSSSASSSEDEADEDMDFPATQLLAPLEPADEEIKESELEQAPQPPMSPAGLKSPVKPRSSPLKARSSPAKARASPVKPRTSPAKVRSSPAKIRSPAKPRASPVKARSPAKPRSSPLKARSPAKPRSPPVKAPRPPVVPAPLVDRLAEPETDAQDDTPEEFRAKGAEGKFTKVFSVVAKLVESGGWQIAQGHNTLFCAMPGVQFFNFKPNINVFDSKIKACWKFIQITGEKKEDNEDQELWDLLWPIAQKDFGWFTMSCGPETWYVKPDTKFESFLPNETIFQTKKRAVLKCLAVEVGDIELGDSAEGHQVIAFAPRAVQPPPAAAPALKKVKTSLFKTPSPAVKTVKRTASNSSLGSRFVTPTQRLSPGTTTTTVKRKLTSSAAKLSKSASSKKAKGGKAGAKKPATKRKKKVVSDTASDVSKADEFNFNPPEFRCSFGIVYAKLQDEGWYHKNGTFEYDYFAPTFTEATKEVDVNYFQSQASFENFLKVSGTWQRIEDELREEHEQVVNEEREKALERHHQRLEQQAARKRNLAMYGAPVQEQAPAAATKPKAKPKKAKKVTPKRAATPPPAQSLYQAEVEAARAAQAAEAEERMARMPKVKFGTILKKLISRGWYYRPGRFEYDYFKPSANPKTAVSGEDRFESTSALEIYLKTTGLWEEIVEEIERDELDKIAATHPAIVNHSHSEPPLKRTKLESPPPESAQSPKRAVNGGVQKEEVKEITNDIWANSHEFDFNE</sequence>
<feature type="region of interest" description="Disordered" evidence="2">
    <location>
        <begin position="723"/>
        <end position="762"/>
    </location>
</feature>
<feature type="region of interest" description="Disordered" evidence="2">
    <location>
        <begin position="1"/>
        <end position="207"/>
    </location>
</feature>
<keyword evidence="1" id="KW-0175">Coiled coil</keyword>
<feature type="compositionally biased region" description="Pro residues" evidence="2">
    <location>
        <begin position="168"/>
        <end position="182"/>
    </location>
</feature>
<feature type="compositionally biased region" description="Acidic residues" evidence="2">
    <location>
        <begin position="51"/>
        <end position="60"/>
    </location>
</feature>
<dbReference type="RefSeq" id="XP_009524995.1">
    <property type="nucleotide sequence ID" value="XM_009526700.1"/>
</dbReference>
<dbReference type="EMBL" id="JH159153">
    <property type="protein sequence ID" value="EGZ22278.1"/>
    <property type="molecule type" value="Genomic_DNA"/>
</dbReference>
<accession>G4Z4U9</accession>
<name>G4Z4U9_PHYSP</name>
<dbReference type="KEGG" id="psoj:PHYSODRAFT_490103"/>
<dbReference type="AlphaFoldDB" id="G4Z4U9"/>
<evidence type="ECO:0000313" key="4">
    <source>
        <dbReference type="Proteomes" id="UP000002640"/>
    </source>
</evidence>
<evidence type="ECO:0000313" key="3">
    <source>
        <dbReference type="EMBL" id="EGZ22278.1"/>
    </source>
</evidence>
<evidence type="ECO:0000256" key="2">
    <source>
        <dbReference type="SAM" id="MobiDB-lite"/>
    </source>
</evidence>
<protein>
    <submittedName>
        <fullName evidence="3">Uncharacterized protein</fullName>
    </submittedName>
</protein>
<dbReference type="OMA" id="PVKMKSP"/>
<feature type="compositionally biased region" description="Basic residues" evidence="2">
    <location>
        <begin position="435"/>
        <end position="456"/>
    </location>
</feature>
<feature type="region of interest" description="Disordered" evidence="2">
    <location>
        <begin position="398"/>
        <end position="459"/>
    </location>
</feature>
<dbReference type="PANTHER" id="PTHR48125">
    <property type="entry name" value="LP07818P1"/>
    <property type="match status" value="1"/>
</dbReference>
<evidence type="ECO:0000256" key="1">
    <source>
        <dbReference type="SAM" id="Coils"/>
    </source>
</evidence>
<gene>
    <name evidence="3" type="ORF">PHYSODRAFT_490103</name>
</gene>